<feature type="compositionally biased region" description="Basic and acidic residues" evidence="2">
    <location>
        <begin position="12"/>
        <end position="23"/>
    </location>
</feature>
<feature type="region of interest" description="Disordered" evidence="2">
    <location>
        <begin position="1"/>
        <end position="33"/>
    </location>
</feature>
<evidence type="ECO:0000256" key="1">
    <source>
        <dbReference type="SAM" id="Coils"/>
    </source>
</evidence>
<accession>A0A8S1PPY9</accession>
<reference evidence="3" key="1">
    <citation type="submission" date="2021-01" db="EMBL/GenBank/DDBJ databases">
        <authorList>
            <consortium name="Genoscope - CEA"/>
            <person name="William W."/>
        </authorList>
    </citation>
    <scope>NUCLEOTIDE SEQUENCE</scope>
</reference>
<evidence type="ECO:0000313" key="3">
    <source>
        <dbReference type="EMBL" id="CAD8105106.1"/>
    </source>
</evidence>
<dbReference type="Proteomes" id="UP000688137">
    <property type="component" value="Unassembled WGS sequence"/>
</dbReference>
<dbReference type="AlphaFoldDB" id="A0A8S1PPY9"/>
<comment type="caution">
    <text evidence="3">The sequence shown here is derived from an EMBL/GenBank/DDBJ whole genome shotgun (WGS) entry which is preliminary data.</text>
</comment>
<dbReference type="OMA" id="IDNQEKP"/>
<evidence type="ECO:0000256" key="2">
    <source>
        <dbReference type="SAM" id="MobiDB-lite"/>
    </source>
</evidence>
<feature type="coiled-coil region" evidence="1">
    <location>
        <begin position="48"/>
        <end position="82"/>
    </location>
</feature>
<sequence>MDKSQPIKRSSKQREIDNQEKPQSKIMQDTQQSSQQYIITDATFELIIRERDALIERLEQDQRQLKSQLDQKKIELYELSQRFASQRGNHLIKLQQSGVQLKQIQPDADAYK</sequence>
<gene>
    <name evidence="3" type="ORF">PPRIM_AZ9-3.1.T1260053</name>
</gene>
<name>A0A8S1PPY9_PARPR</name>
<keyword evidence="1" id="KW-0175">Coiled coil</keyword>
<evidence type="ECO:0000313" key="4">
    <source>
        <dbReference type="Proteomes" id="UP000688137"/>
    </source>
</evidence>
<proteinExistence type="predicted"/>
<organism evidence="3 4">
    <name type="scientific">Paramecium primaurelia</name>
    <dbReference type="NCBI Taxonomy" id="5886"/>
    <lineage>
        <taxon>Eukaryota</taxon>
        <taxon>Sar</taxon>
        <taxon>Alveolata</taxon>
        <taxon>Ciliophora</taxon>
        <taxon>Intramacronucleata</taxon>
        <taxon>Oligohymenophorea</taxon>
        <taxon>Peniculida</taxon>
        <taxon>Parameciidae</taxon>
        <taxon>Paramecium</taxon>
    </lineage>
</organism>
<protein>
    <submittedName>
        <fullName evidence="3">Uncharacterized protein</fullName>
    </submittedName>
</protein>
<dbReference type="EMBL" id="CAJJDM010000129">
    <property type="protein sequence ID" value="CAD8105106.1"/>
    <property type="molecule type" value="Genomic_DNA"/>
</dbReference>
<keyword evidence="4" id="KW-1185">Reference proteome</keyword>